<dbReference type="PROSITE" id="PS50853">
    <property type="entry name" value="FN3"/>
    <property type="match status" value="1"/>
</dbReference>
<dbReference type="EMBL" id="DAKRPA010000091">
    <property type="protein sequence ID" value="DAZ99030.1"/>
    <property type="molecule type" value="Genomic_DNA"/>
</dbReference>
<dbReference type="Pfam" id="PF00041">
    <property type="entry name" value="fn3"/>
    <property type="match status" value="1"/>
</dbReference>
<accession>A0AAV2YY04</accession>
<dbReference type="SUPFAM" id="SSF49265">
    <property type="entry name" value="Fibronectin type III"/>
    <property type="match status" value="1"/>
</dbReference>
<evidence type="ECO:0000313" key="3">
    <source>
        <dbReference type="Proteomes" id="UP001146120"/>
    </source>
</evidence>
<proteinExistence type="predicted"/>
<evidence type="ECO:0000259" key="1">
    <source>
        <dbReference type="PROSITE" id="PS50853"/>
    </source>
</evidence>
<gene>
    <name evidence="2" type="ORF">N0F65_010916</name>
</gene>
<dbReference type="InterPro" id="IPR013783">
    <property type="entry name" value="Ig-like_fold"/>
</dbReference>
<keyword evidence="3" id="KW-1185">Reference proteome</keyword>
<organism evidence="2 3">
    <name type="scientific">Lagenidium giganteum</name>
    <dbReference type="NCBI Taxonomy" id="4803"/>
    <lineage>
        <taxon>Eukaryota</taxon>
        <taxon>Sar</taxon>
        <taxon>Stramenopiles</taxon>
        <taxon>Oomycota</taxon>
        <taxon>Peronosporomycetes</taxon>
        <taxon>Pythiales</taxon>
        <taxon>Pythiaceae</taxon>
    </lineage>
</organism>
<protein>
    <recommendedName>
        <fullName evidence="1">Fibronectin type-III domain-containing protein</fullName>
    </recommendedName>
</protein>
<dbReference type="InterPro" id="IPR003961">
    <property type="entry name" value="FN3_dom"/>
</dbReference>
<evidence type="ECO:0000313" key="2">
    <source>
        <dbReference type="EMBL" id="DAZ99030.1"/>
    </source>
</evidence>
<sequence length="120" mass="13147">MAPYRPPPAHLKARSDFSVTMHVPKPPSTVAGPTRYRFEFKPAGPDTKWSEAKTVETQVGDDEVLLDDLNPTSSYEIRLYALTQVTESERTTEVVSEPSEVAAVDTDVPGCTPQPSCVIL</sequence>
<dbReference type="Gene3D" id="2.60.40.10">
    <property type="entry name" value="Immunoglobulins"/>
    <property type="match status" value="1"/>
</dbReference>
<dbReference type="Proteomes" id="UP001146120">
    <property type="component" value="Unassembled WGS sequence"/>
</dbReference>
<dbReference type="AlphaFoldDB" id="A0AAV2YY04"/>
<feature type="domain" description="Fibronectin type-III" evidence="1">
    <location>
        <begin position="5"/>
        <end position="109"/>
    </location>
</feature>
<reference evidence="2" key="1">
    <citation type="submission" date="2022-11" db="EMBL/GenBank/DDBJ databases">
        <authorList>
            <person name="Morgan W.R."/>
            <person name="Tartar A."/>
        </authorList>
    </citation>
    <scope>NUCLEOTIDE SEQUENCE</scope>
    <source>
        <strain evidence="2">ARSEF 373</strain>
    </source>
</reference>
<reference evidence="2" key="2">
    <citation type="journal article" date="2023" name="Microbiol Resour">
        <title>Decontamination and Annotation of the Draft Genome Sequence of the Oomycete Lagenidium giganteum ARSEF 373.</title>
        <authorList>
            <person name="Morgan W.R."/>
            <person name="Tartar A."/>
        </authorList>
    </citation>
    <scope>NUCLEOTIDE SEQUENCE</scope>
    <source>
        <strain evidence="2">ARSEF 373</strain>
    </source>
</reference>
<name>A0AAV2YY04_9STRA</name>
<dbReference type="CDD" id="cd00063">
    <property type="entry name" value="FN3"/>
    <property type="match status" value="1"/>
</dbReference>
<comment type="caution">
    <text evidence="2">The sequence shown here is derived from an EMBL/GenBank/DDBJ whole genome shotgun (WGS) entry which is preliminary data.</text>
</comment>
<dbReference type="InterPro" id="IPR036116">
    <property type="entry name" value="FN3_sf"/>
</dbReference>